<reference evidence="1" key="1">
    <citation type="submission" date="2019-08" db="EMBL/GenBank/DDBJ databases">
        <authorList>
            <person name="Kucharzyk K."/>
            <person name="Murdoch R.W."/>
            <person name="Higgins S."/>
            <person name="Loffler F."/>
        </authorList>
    </citation>
    <scope>NUCLEOTIDE SEQUENCE</scope>
</reference>
<protein>
    <submittedName>
        <fullName evidence="1">Uncharacterized protein</fullName>
    </submittedName>
</protein>
<accession>A0A645AMN1</accession>
<organism evidence="1">
    <name type="scientific">bioreactor metagenome</name>
    <dbReference type="NCBI Taxonomy" id="1076179"/>
    <lineage>
        <taxon>unclassified sequences</taxon>
        <taxon>metagenomes</taxon>
        <taxon>ecological metagenomes</taxon>
    </lineage>
</organism>
<gene>
    <name evidence="1" type="ORF">SDC9_100780</name>
</gene>
<dbReference type="EMBL" id="VSSQ01014606">
    <property type="protein sequence ID" value="MPM54008.1"/>
    <property type="molecule type" value="Genomic_DNA"/>
</dbReference>
<comment type="caution">
    <text evidence="1">The sequence shown here is derived from an EMBL/GenBank/DDBJ whole genome shotgun (WGS) entry which is preliminary data.</text>
</comment>
<name>A0A645AMN1_9ZZZZ</name>
<proteinExistence type="predicted"/>
<sequence>MHHTYTIICGIVGVSKCDALPIQIDFTLARFDNASNNVHQRAFSRTVFTNYGMNSSPHYFEINLVIGD</sequence>
<evidence type="ECO:0000313" key="1">
    <source>
        <dbReference type="EMBL" id="MPM54008.1"/>
    </source>
</evidence>
<dbReference type="AlphaFoldDB" id="A0A645AMN1"/>